<dbReference type="InParanoid" id="A0A6L2PE99"/>
<organism evidence="2 3">
    <name type="scientific">Coptotermes formosanus</name>
    <name type="common">Formosan subterranean termite</name>
    <dbReference type="NCBI Taxonomy" id="36987"/>
    <lineage>
        <taxon>Eukaryota</taxon>
        <taxon>Metazoa</taxon>
        <taxon>Ecdysozoa</taxon>
        <taxon>Arthropoda</taxon>
        <taxon>Hexapoda</taxon>
        <taxon>Insecta</taxon>
        <taxon>Pterygota</taxon>
        <taxon>Neoptera</taxon>
        <taxon>Polyneoptera</taxon>
        <taxon>Dictyoptera</taxon>
        <taxon>Blattodea</taxon>
        <taxon>Blattoidea</taxon>
        <taxon>Termitoidae</taxon>
        <taxon>Rhinotermitidae</taxon>
        <taxon>Coptotermes</taxon>
    </lineage>
</organism>
<accession>A0A6L2PE99</accession>
<dbReference type="InterPro" id="IPR052011">
    <property type="entry name" value="CENP-NAC/CAD_complex"/>
</dbReference>
<keyword evidence="1" id="KW-1133">Transmembrane helix</keyword>
<name>A0A6L2PE99_COPFO</name>
<evidence type="ECO:0000256" key="1">
    <source>
        <dbReference type="SAM" id="Phobius"/>
    </source>
</evidence>
<comment type="caution">
    <text evidence="2">The sequence shown here is derived from an EMBL/GenBank/DDBJ whole genome shotgun (WGS) entry which is preliminary data.</text>
</comment>
<keyword evidence="1" id="KW-0472">Membrane</keyword>
<dbReference type="PANTHER" id="PTHR46790:SF1">
    <property type="entry name" value="CENTROMERE PROTEIN N"/>
    <property type="match status" value="1"/>
</dbReference>
<keyword evidence="3" id="KW-1185">Reference proteome</keyword>
<evidence type="ECO:0000313" key="3">
    <source>
        <dbReference type="Proteomes" id="UP000502823"/>
    </source>
</evidence>
<dbReference type="PANTHER" id="PTHR46790">
    <property type="entry name" value="CENTROMERE PROTEIN N"/>
    <property type="match status" value="1"/>
</dbReference>
<dbReference type="Proteomes" id="UP000502823">
    <property type="component" value="Unassembled WGS sequence"/>
</dbReference>
<dbReference type="GO" id="GO:0005654">
    <property type="term" value="C:nucleoplasm"/>
    <property type="evidence" value="ECO:0007669"/>
    <property type="project" value="TreeGrafter"/>
</dbReference>
<gene>
    <name evidence="2" type="ORF">Cfor_03288</name>
</gene>
<sequence length="426" mass="49050">MKLHRITQEKLLVLMFMSFGIQLLTVFQCTLYSSSGLSTGSSFMPHHTMKQDITQGCTNITLTNFNRTIEKCYLNLLLGGSLKRIEAVLRHFTLEQLVDVVIPDFQILSWHNVRQKIIQEQLPLNKNSIIRVLIFAVKKHVTRNETYATEILQIIRLRDIAVHHYRYRWIAYMVSGETKQGTRKHYYTCSEIQDSTETIFYRKRRLVEVAVIVQEEMYFISLIEKKRVDNRRLVYKAPIFVAHFPGQPYFFISQSGKKEDILHVISRILGYTGAQDCSLSGQNVRHLLRFLKNRESDAASAQDVLRGVGEYKHALFEETEKGMDFTQHSARLEFADLCCGRELTLQQVTLKCSPCQWTVGDIVPATEGKSFGSMEVSFQSPDILKMLKEMIVKGIFSMPPPAYISSFRTRGKNEIKVECRGNEGVP</sequence>
<feature type="transmembrane region" description="Helical" evidence="1">
    <location>
        <begin position="12"/>
        <end position="33"/>
    </location>
</feature>
<reference evidence="3" key="1">
    <citation type="submission" date="2020-01" db="EMBL/GenBank/DDBJ databases">
        <title>Draft genome sequence of the Termite Coptotermes fromosanus.</title>
        <authorList>
            <person name="Itakura S."/>
            <person name="Yosikawa Y."/>
            <person name="Umezawa K."/>
        </authorList>
    </citation>
    <scope>NUCLEOTIDE SEQUENCE [LARGE SCALE GENOMIC DNA]</scope>
</reference>
<feature type="non-terminal residue" evidence="2">
    <location>
        <position position="426"/>
    </location>
</feature>
<evidence type="ECO:0000313" key="2">
    <source>
        <dbReference type="EMBL" id="GFG29780.1"/>
    </source>
</evidence>
<dbReference type="AlphaFoldDB" id="A0A6L2PE99"/>
<keyword evidence="1" id="KW-0812">Transmembrane</keyword>
<dbReference type="EMBL" id="BLKM01000173">
    <property type="protein sequence ID" value="GFG29780.1"/>
    <property type="molecule type" value="Genomic_DNA"/>
</dbReference>
<dbReference type="OrthoDB" id="8184399at2759"/>
<protein>
    <submittedName>
        <fullName evidence="2">Uncharacterized protein</fullName>
    </submittedName>
</protein>
<proteinExistence type="predicted"/>